<dbReference type="RefSeq" id="WP_025544126.1">
    <property type="nucleotide sequence ID" value="NZ_CP034413.3"/>
</dbReference>
<dbReference type="GO" id="GO:0071916">
    <property type="term" value="F:dipeptide transmembrane transporter activity"/>
    <property type="evidence" value="ECO:0007669"/>
    <property type="project" value="TreeGrafter"/>
</dbReference>
<dbReference type="Pfam" id="PF00528">
    <property type="entry name" value="BPD_transp_1"/>
    <property type="match status" value="1"/>
</dbReference>
<dbReference type="EMBL" id="CP034413">
    <property type="protein sequence ID" value="QCI59325.1"/>
    <property type="molecule type" value="Genomic_DNA"/>
</dbReference>
<evidence type="ECO:0000256" key="6">
    <source>
        <dbReference type="ARBA" id="ARBA00023136"/>
    </source>
</evidence>
<dbReference type="Gene3D" id="1.10.3720.10">
    <property type="entry name" value="MetI-like"/>
    <property type="match status" value="1"/>
</dbReference>
<gene>
    <name evidence="9" type="ORF">EIO64_08865</name>
</gene>
<dbReference type="PROSITE" id="PS50928">
    <property type="entry name" value="ABC_TM1"/>
    <property type="match status" value="1"/>
</dbReference>
<keyword evidence="3" id="KW-1003">Cell membrane</keyword>
<feature type="transmembrane region" description="Helical" evidence="7">
    <location>
        <begin position="132"/>
        <end position="159"/>
    </location>
</feature>
<keyword evidence="10" id="KW-1185">Reference proteome</keyword>
<dbReference type="PANTHER" id="PTHR43163">
    <property type="entry name" value="DIPEPTIDE TRANSPORT SYSTEM PERMEASE PROTEIN DPPB-RELATED"/>
    <property type="match status" value="1"/>
</dbReference>
<dbReference type="PANTHER" id="PTHR43163:SF6">
    <property type="entry name" value="DIPEPTIDE TRANSPORT SYSTEM PERMEASE PROTEIN DPPB-RELATED"/>
    <property type="match status" value="1"/>
</dbReference>
<feature type="transmembrane region" description="Helical" evidence="7">
    <location>
        <begin position="300"/>
        <end position="321"/>
    </location>
</feature>
<dbReference type="Proteomes" id="UP000298642">
    <property type="component" value="Chromosome"/>
</dbReference>
<feature type="domain" description="ABC transmembrane type-1" evidence="8">
    <location>
        <begin position="95"/>
        <end position="321"/>
    </location>
</feature>
<dbReference type="InterPro" id="IPR045621">
    <property type="entry name" value="BPD_transp_1_N"/>
</dbReference>
<dbReference type="InterPro" id="IPR035906">
    <property type="entry name" value="MetI-like_sf"/>
</dbReference>
<keyword evidence="2 7" id="KW-0813">Transport</keyword>
<proteinExistence type="inferred from homology"/>
<evidence type="ECO:0000256" key="1">
    <source>
        <dbReference type="ARBA" id="ARBA00004651"/>
    </source>
</evidence>
<dbReference type="GO" id="GO:0005886">
    <property type="term" value="C:plasma membrane"/>
    <property type="evidence" value="ECO:0007669"/>
    <property type="project" value="UniProtKB-SubCell"/>
</dbReference>
<evidence type="ECO:0000259" key="8">
    <source>
        <dbReference type="PROSITE" id="PS50928"/>
    </source>
</evidence>
<evidence type="ECO:0000256" key="3">
    <source>
        <dbReference type="ARBA" id="ARBA00022475"/>
    </source>
</evidence>
<evidence type="ECO:0000256" key="2">
    <source>
        <dbReference type="ARBA" id="ARBA00022448"/>
    </source>
</evidence>
<keyword evidence="6 7" id="KW-0472">Membrane</keyword>
<name>A0A4D7AP68_9FIRM</name>
<protein>
    <submittedName>
        <fullName evidence="9">ABC transporter permease</fullName>
    </submittedName>
</protein>
<feature type="transmembrane region" description="Helical" evidence="7">
    <location>
        <begin position="101"/>
        <end position="120"/>
    </location>
</feature>
<evidence type="ECO:0000313" key="9">
    <source>
        <dbReference type="EMBL" id="QCI59325.1"/>
    </source>
</evidence>
<dbReference type="InterPro" id="IPR000515">
    <property type="entry name" value="MetI-like"/>
</dbReference>
<comment type="subcellular location">
    <subcellularLocation>
        <location evidence="1 7">Cell membrane</location>
        <topology evidence="1 7">Multi-pass membrane protein</topology>
    </subcellularLocation>
</comment>
<evidence type="ECO:0000313" key="10">
    <source>
        <dbReference type="Proteomes" id="UP000298642"/>
    </source>
</evidence>
<evidence type="ECO:0000256" key="4">
    <source>
        <dbReference type="ARBA" id="ARBA00022692"/>
    </source>
</evidence>
<keyword evidence="5 7" id="KW-1133">Transmembrane helix</keyword>
<dbReference type="SUPFAM" id="SSF161098">
    <property type="entry name" value="MetI-like"/>
    <property type="match status" value="1"/>
</dbReference>
<feature type="transmembrane region" description="Helical" evidence="7">
    <location>
        <begin position="198"/>
        <end position="215"/>
    </location>
</feature>
<comment type="similarity">
    <text evidence="7">Belongs to the binding-protein-dependent transport system permease family.</text>
</comment>
<evidence type="ECO:0000256" key="5">
    <source>
        <dbReference type="ARBA" id="ARBA00022989"/>
    </source>
</evidence>
<reference evidence="10" key="1">
    <citation type="submission" date="2018-12" db="EMBL/GenBank/DDBJ databases">
        <title>Dusodibacter welbiota gen. nov., sp. nov., isolated from human faeces and emended description of the Oscillibacter genus.</title>
        <authorList>
            <person name="Le Roy T."/>
            <person name="Van der Smissen P."/>
            <person name="Delzenne N."/>
            <person name="Muccioli G."/>
            <person name="Collet J.F."/>
            <person name="Cani P.D."/>
        </authorList>
    </citation>
    <scope>NUCLEOTIDE SEQUENCE [LARGE SCALE GENOMIC DNA]</scope>
    <source>
        <strain evidence="10">J115</strain>
    </source>
</reference>
<dbReference type="KEGG" id="obj:EIO64_08865"/>
<accession>A0A4D7AP68</accession>
<dbReference type="CDD" id="cd06261">
    <property type="entry name" value="TM_PBP2"/>
    <property type="match status" value="1"/>
</dbReference>
<sequence length="338" mass="37219">MLRYILKRLLQGVFVLIGVSIVIFCLSRIIPGDPARLALGQHATQEAVDNLSKQMYLDKPLPVQYILWFRDVLHGDFGISLSTRRSVTEDMKQLLPATFELIFWSALFMVGGSLILGRAAARHRDGILDSIIRVFSYIGIAVPSFVVAIVLLVIFGNLWQVIPTLGRLSTGVAPPDTITGFYVLDALVQGQFSTAWDAFLHLLLPAFALSLGGMFQDARLMRSALTDNMGKEYMCVSRSYGLPEKVLMNRYLFKPSSTSVITVMGMDIASMVGNAFMVEQVFNWPGFSKYGANAMITKDLNSVCAVVLVIGATFLVVNLIVDVINAMVDPRIRLGGDL</sequence>
<feature type="transmembrane region" description="Helical" evidence="7">
    <location>
        <begin position="12"/>
        <end position="30"/>
    </location>
</feature>
<dbReference type="Pfam" id="PF19300">
    <property type="entry name" value="BPD_transp_1_N"/>
    <property type="match status" value="1"/>
</dbReference>
<keyword evidence="4 7" id="KW-0812">Transmembrane</keyword>
<dbReference type="AlphaFoldDB" id="A0A4D7AP68"/>
<evidence type="ECO:0000256" key="7">
    <source>
        <dbReference type="RuleBase" id="RU363032"/>
    </source>
</evidence>
<dbReference type="GeneID" id="89523538"/>
<organism evidence="9 10">
    <name type="scientific">Dysosmobacter welbionis</name>
    <dbReference type="NCBI Taxonomy" id="2093857"/>
    <lineage>
        <taxon>Bacteria</taxon>
        <taxon>Bacillati</taxon>
        <taxon>Bacillota</taxon>
        <taxon>Clostridia</taxon>
        <taxon>Eubacteriales</taxon>
        <taxon>Oscillospiraceae</taxon>
        <taxon>Dysosmobacter</taxon>
    </lineage>
</organism>